<organism evidence="15 16">
    <name type="scientific">Flavobacterium alvei</name>
    <dbReference type="NCBI Taxonomy" id="2080416"/>
    <lineage>
        <taxon>Bacteria</taxon>
        <taxon>Pseudomonadati</taxon>
        <taxon>Bacteroidota</taxon>
        <taxon>Flavobacteriia</taxon>
        <taxon>Flavobacteriales</taxon>
        <taxon>Flavobacteriaceae</taxon>
        <taxon>Flavobacterium</taxon>
    </lineage>
</organism>
<dbReference type="Gene3D" id="3.30.450.350">
    <property type="entry name" value="CHASE domain"/>
    <property type="match status" value="1"/>
</dbReference>
<dbReference type="Gene3D" id="3.30.565.10">
    <property type="entry name" value="Histidine kinase-like ATPase, C-terminal domain"/>
    <property type="match status" value="1"/>
</dbReference>
<evidence type="ECO:0000259" key="12">
    <source>
        <dbReference type="PROSITE" id="PS50112"/>
    </source>
</evidence>
<comment type="subcellular location">
    <subcellularLocation>
        <location evidence="2">Membrane</location>
    </subcellularLocation>
</comment>
<dbReference type="SUPFAM" id="SSF55874">
    <property type="entry name" value="ATPase domain of HSP90 chaperone/DNA topoisomerase II/histidine kinase"/>
    <property type="match status" value="1"/>
</dbReference>
<dbReference type="Pfam" id="PF03924">
    <property type="entry name" value="CHASE"/>
    <property type="match status" value="1"/>
</dbReference>
<dbReference type="PANTHER" id="PTHR43304">
    <property type="entry name" value="PHYTOCHROME-LIKE PROTEIN CPH1"/>
    <property type="match status" value="1"/>
</dbReference>
<evidence type="ECO:0000256" key="5">
    <source>
        <dbReference type="ARBA" id="ARBA00022679"/>
    </source>
</evidence>
<dbReference type="SUPFAM" id="SSF55785">
    <property type="entry name" value="PYP-like sensor domain (PAS domain)"/>
    <property type="match status" value="3"/>
</dbReference>
<feature type="domain" description="PAC" evidence="13">
    <location>
        <begin position="668"/>
        <end position="719"/>
    </location>
</feature>
<keyword evidence="9 10" id="KW-0472">Membrane</keyword>
<feature type="domain" description="Histidine kinase" evidence="11">
    <location>
        <begin position="737"/>
        <end position="947"/>
    </location>
</feature>
<evidence type="ECO:0000259" key="13">
    <source>
        <dbReference type="PROSITE" id="PS50113"/>
    </source>
</evidence>
<dbReference type="InterPro" id="IPR000014">
    <property type="entry name" value="PAS"/>
</dbReference>
<dbReference type="PROSITE" id="PS50112">
    <property type="entry name" value="PAS"/>
    <property type="match status" value="2"/>
</dbReference>
<evidence type="ECO:0000313" key="15">
    <source>
        <dbReference type="EMBL" id="POY40860.1"/>
    </source>
</evidence>
<dbReference type="Gene3D" id="3.30.450.20">
    <property type="entry name" value="PAS domain"/>
    <property type="match status" value="3"/>
</dbReference>
<keyword evidence="4" id="KW-0597">Phosphoprotein</keyword>
<evidence type="ECO:0000256" key="10">
    <source>
        <dbReference type="SAM" id="Phobius"/>
    </source>
</evidence>
<dbReference type="GO" id="GO:0007165">
    <property type="term" value="P:signal transduction"/>
    <property type="evidence" value="ECO:0007669"/>
    <property type="project" value="UniProtKB-ARBA"/>
</dbReference>
<evidence type="ECO:0000256" key="4">
    <source>
        <dbReference type="ARBA" id="ARBA00022553"/>
    </source>
</evidence>
<evidence type="ECO:0000256" key="2">
    <source>
        <dbReference type="ARBA" id="ARBA00004370"/>
    </source>
</evidence>
<dbReference type="InterPro" id="IPR000700">
    <property type="entry name" value="PAS-assoc_C"/>
</dbReference>
<dbReference type="Pfam" id="PF08447">
    <property type="entry name" value="PAS_3"/>
    <property type="match status" value="2"/>
</dbReference>
<evidence type="ECO:0000256" key="3">
    <source>
        <dbReference type="ARBA" id="ARBA00012438"/>
    </source>
</evidence>
<dbReference type="AlphaFoldDB" id="A0A2S5AE49"/>
<accession>A0A2S5AE49</accession>
<evidence type="ECO:0000259" key="14">
    <source>
        <dbReference type="PROSITE" id="PS50839"/>
    </source>
</evidence>
<dbReference type="PANTHER" id="PTHR43304:SF1">
    <property type="entry name" value="PAC DOMAIN-CONTAINING PROTEIN"/>
    <property type="match status" value="1"/>
</dbReference>
<evidence type="ECO:0000256" key="1">
    <source>
        <dbReference type="ARBA" id="ARBA00000085"/>
    </source>
</evidence>
<name>A0A2S5AE49_9FLAO</name>
<keyword evidence="6 10" id="KW-0812">Transmembrane</keyword>
<dbReference type="CDD" id="cd00130">
    <property type="entry name" value="PAS"/>
    <property type="match status" value="2"/>
</dbReference>
<feature type="domain" description="PAC" evidence="13">
    <location>
        <begin position="377"/>
        <end position="429"/>
    </location>
</feature>
<dbReference type="OrthoDB" id="5522855at2"/>
<feature type="transmembrane region" description="Helical" evidence="10">
    <location>
        <begin position="20"/>
        <end position="38"/>
    </location>
</feature>
<keyword evidence="7" id="KW-0418">Kinase</keyword>
<dbReference type="InterPro" id="IPR013655">
    <property type="entry name" value="PAS_fold_3"/>
</dbReference>
<dbReference type="EMBL" id="PQVG01000002">
    <property type="protein sequence ID" value="POY40860.1"/>
    <property type="molecule type" value="Genomic_DNA"/>
</dbReference>
<dbReference type="InterPro" id="IPR006189">
    <property type="entry name" value="CHASE_dom"/>
</dbReference>
<feature type="domain" description="PAS" evidence="12">
    <location>
        <begin position="302"/>
        <end position="358"/>
    </location>
</feature>
<gene>
    <name evidence="15" type="ORF">C3L50_05025</name>
</gene>
<dbReference type="InterPro" id="IPR036890">
    <property type="entry name" value="HATPase_C_sf"/>
</dbReference>
<dbReference type="SMART" id="SM01079">
    <property type="entry name" value="CHASE"/>
    <property type="match status" value="1"/>
</dbReference>
<keyword evidence="16" id="KW-1185">Reference proteome</keyword>
<evidence type="ECO:0000259" key="11">
    <source>
        <dbReference type="PROSITE" id="PS50109"/>
    </source>
</evidence>
<feature type="transmembrane region" description="Helical" evidence="10">
    <location>
        <begin position="260"/>
        <end position="282"/>
    </location>
</feature>
<dbReference type="InterPro" id="IPR035965">
    <property type="entry name" value="PAS-like_dom_sf"/>
</dbReference>
<dbReference type="PROSITE" id="PS50109">
    <property type="entry name" value="HIS_KIN"/>
    <property type="match status" value="1"/>
</dbReference>
<dbReference type="PROSITE" id="PS50839">
    <property type="entry name" value="CHASE"/>
    <property type="match status" value="1"/>
</dbReference>
<evidence type="ECO:0000256" key="7">
    <source>
        <dbReference type="ARBA" id="ARBA00022777"/>
    </source>
</evidence>
<proteinExistence type="predicted"/>
<dbReference type="InterPro" id="IPR052162">
    <property type="entry name" value="Sensor_kinase/Photoreceptor"/>
</dbReference>
<sequence>MSTEKLWSYITRWFMFRPKTSGFLLFLFLMSAVVIISIQRIQMTCEARDNEMNVRLKDIHQNIEQSLKNCYTTTVSLALSIDDEGVPQNFDLVGKKLLQSNPIASAIQLVPNGVIKYIYPIKGNEAAMNLDILGSNHLQEEAKKSIETQKIYFAGPLKLAQGGTGIVGRLPVYNGNKFWGFSAVVIKLENLLNVPVINLMDKSKYEFQFSKTNPISNKEEFFLPSKTDLYKSYYKYINIPDSDWNLYLIDKKPFAIYNEIIFRFFLGLIISIVLGVFTSKLLKKPKELELLLKEQEEKLLGNEMKFKSIFDQSAIGFALIDANSGDLIEANNKFCEMLDYTCDEIKEKGIVSLTHPEDLYKSTLNFKRLREGKIKEYSAEKRYITKSGKLIWLNLTVSRLWESNKKHSTNIVFIKDITLRKEALALIEKSETRFKSIFENSPLPLWEEDFSAVKNHLIELDLMNKNPEIVYSFFNENPEELYKCISLVKIIDVNNECLNLHKVKNKALLLENLNNLIDSESFDAIKQQLVAISQNVKQFSIDSRIKNMKGQYRDINLKWNIIEGYEDSLERVILSTQDITERKDSEKAILNSQQYIKSLVDTIDGIVWEYDIETLACNFISKKVKQILGYSVKEWMESPTFWQDHIHPEDRELALELSDSATKQKTNIDYEYRMITKSGEIVWIRDIAGFVFEGDKAVSCRGIMVDITLMKEAEKNLNHSLYLVTEQNQRLLNFSYIVSHNLRSHTSNIESIISLIESAESEDERNEMMHLLKSVSDSLDETMSHLNQVVNINTNISLMTTPLSLNTYITKTKDILSEQIHLNEVSFITNFPDDTVINYNPAYLESIIYNLISNAIRYRHPERKPVITIQCYKENNKDVIEISDNGIGIDLVRNGDKIFGMYKTFSNNKDSRGIGLFITKNQIEAMGGSISVYSEPNIGTTFKIHTK</sequence>
<dbReference type="InterPro" id="IPR005467">
    <property type="entry name" value="His_kinase_dom"/>
</dbReference>
<dbReference type="GO" id="GO:0004673">
    <property type="term" value="F:protein histidine kinase activity"/>
    <property type="evidence" value="ECO:0007669"/>
    <property type="project" value="UniProtKB-EC"/>
</dbReference>
<evidence type="ECO:0000256" key="8">
    <source>
        <dbReference type="ARBA" id="ARBA00022989"/>
    </source>
</evidence>
<keyword evidence="8 10" id="KW-1133">Transmembrane helix</keyword>
<feature type="domain" description="CHASE" evidence="14">
    <location>
        <begin position="111"/>
        <end position="199"/>
    </location>
</feature>
<dbReference type="CDD" id="cd00075">
    <property type="entry name" value="HATPase"/>
    <property type="match status" value="1"/>
</dbReference>
<feature type="domain" description="PAC" evidence="13">
    <location>
        <begin position="539"/>
        <end position="591"/>
    </location>
</feature>
<dbReference type="GO" id="GO:0016020">
    <property type="term" value="C:membrane"/>
    <property type="evidence" value="ECO:0007669"/>
    <property type="project" value="UniProtKB-SubCell"/>
</dbReference>
<dbReference type="PRINTS" id="PR00344">
    <property type="entry name" value="BCTRLSENSOR"/>
</dbReference>
<evidence type="ECO:0000256" key="6">
    <source>
        <dbReference type="ARBA" id="ARBA00022692"/>
    </source>
</evidence>
<feature type="domain" description="PAS" evidence="12">
    <location>
        <begin position="592"/>
        <end position="665"/>
    </location>
</feature>
<comment type="caution">
    <text evidence="15">The sequence shown here is derived from an EMBL/GenBank/DDBJ whole genome shotgun (WGS) entry which is preliminary data.</text>
</comment>
<protein>
    <recommendedName>
        <fullName evidence="3">histidine kinase</fullName>
        <ecNumber evidence="3">2.7.13.3</ecNumber>
    </recommendedName>
</protein>
<dbReference type="Pfam" id="PF02518">
    <property type="entry name" value="HATPase_c"/>
    <property type="match status" value="1"/>
</dbReference>
<dbReference type="InterPro" id="IPR003594">
    <property type="entry name" value="HATPase_dom"/>
</dbReference>
<dbReference type="EC" id="2.7.13.3" evidence="3"/>
<reference evidence="15 16" key="1">
    <citation type="submission" date="2018-01" db="EMBL/GenBank/DDBJ databases">
        <authorList>
            <person name="Gaut B.S."/>
            <person name="Morton B.R."/>
            <person name="Clegg M.T."/>
            <person name="Duvall M.R."/>
        </authorList>
    </citation>
    <scope>NUCLEOTIDE SEQUENCE [LARGE SCALE GENOMIC DNA]</scope>
    <source>
        <strain evidence="15 16">HR-AY</strain>
    </source>
</reference>
<dbReference type="NCBIfam" id="TIGR00229">
    <property type="entry name" value="sensory_box"/>
    <property type="match status" value="2"/>
</dbReference>
<dbReference type="RefSeq" id="WP_103805046.1">
    <property type="nucleotide sequence ID" value="NZ_PQVG01000002.1"/>
</dbReference>
<dbReference type="Proteomes" id="UP000237310">
    <property type="component" value="Unassembled WGS sequence"/>
</dbReference>
<comment type="catalytic activity">
    <reaction evidence="1">
        <text>ATP + protein L-histidine = ADP + protein N-phospho-L-histidine.</text>
        <dbReference type="EC" id="2.7.13.3"/>
    </reaction>
</comment>
<dbReference type="SMART" id="SM00091">
    <property type="entry name" value="PAS"/>
    <property type="match status" value="2"/>
</dbReference>
<evidence type="ECO:0000256" key="9">
    <source>
        <dbReference type="ARBA" id="ARBA00023136"/>
    </source>
</evidence>
<dbReference type="SMART" id="SM00086">
    <property type="entry name" value="PAC"/>
    <property type="match status" value="3"/>
</dbReference>
<dbReference type="InterPro" id="IPR042240">
    <property type="entry name" value="CHASE_sf"/>
</dbReference>
<evidence type="ECO:0000313" key="16">
    <source>
        <dbReference type="Proteomes" id="UP000237310"/>
    </source>
</evidence>
<dbReference type="PROSITE" id="PS50113">
    <property type="entry name" value="PAC"/>
    <property type="match status" value="3"/>
</dbReference>
<dbReference type="InterPro" id="IPR004358">
    <property type="entry name" value="Sig_transdc_His_kin-like_C"/>
</dbReference>
<keyword evidence="5" id="KW-0808">Transferase</keyword>
<dbReference type="InterPro" id="IPR001610">
    <property type="entry name" value="PAC"/>
</dbReference>
<dbReference type="SMART" id="SM00387">
    <property type="entry name" value="HATPase_c"/>
    <property type="match status" value="1"/>
</dbReference>